<protein>
    <submittedName>
        <fullName evidence="1">Uncharacterized protein</fullName>
    </submittedName>
</protein>
<keyword evidence="2" id="KW-1185">Reference proteome</keyword>
<evidence type="ECO:0000313" key="1">
    <source>
        <dbReference type="EMBL" id="MED6123220.1"/>
    </source>
</evidence>
<evidence type="ECO:0000313" key="2">
    <source>
        <dbReference type="Proteomes" id="UP001341840"/>
    </source>
</evidence>
<accession>A0ABU6RGY3</accession>
<dbReference type="Proteomes" id="UP001341840">
    <property type="component" value="Unassembled WGS sequence"/>
</dbReference>
<sequence length="106" mass="11649">MGKEALSMISRANMDLEVSRVPNALHNAQGGVGRPNTTSPACSSVRSVAGSAFVFLRAIMVTKLFALATTTGRPRKVDQNALKLHHFINHLLSSFYQLYQYDDIIN</sequence>
<proteinExistence type="predicted"/>
<comment type="caution">
    <text evidence="1">The sequence shown here is derived from an EMBL/GenBank/DDBJ whole genome shotgun (WGS) entry which is preliminary data.</text>
</comment>
<gene>
    <name evidence="1" type="ORF">PIB30_047109</name>
</gene>
<reference evidence="1 2" key="1">
    <citation type="journal article" date="2023" name="Plants (Basel)">
        <title>Bridging the Gap: Combining Genomics and Transcriptomics Approaches to Understand Stylosanthes scabra, an Orphan Legume from the Brazilian Caatinga.</title>
        <authorList>
            <person name="Ferreira-Neto J.R.C."/>
            <person name="da Silva M.D."/>
            <person name="Binneck E."/>
            <person name="de Melo N.F."/>
            <person name="da Silva R.H."/>
            <person name="de Melo A.L.T.M."/>
            <person name="Pandolfi V."/>
            <person name="Bustamante F.O."/>
            <person name="Brasileiro-Vidal A.C."/>
            <person name="Benko-Iseppon A.M."/>
        </authorList>
    </citation>
    <scope>NUCLEOTIDE SEQUENCE [LARGE SCALE GENOMIC DNA]</scope>
    <source>
        <tissue evidence="1">Leaves</tissue>
    </source>
</reference>
<name>A0ABU6RGY3_9FABA</name>
<dbReference type="EMBL" id="JASCZI010030507">
    <property type="protein sequence ID" value="MED6123220.1"/>
    <property type="molecule type" value="Genomic_DNA"/>
</dbReference>
<organism evidence="1 2">
    <name type="scientific">Stylosanthes scabra</name>
    <dbReference type="NCBI Taxonomy" id="79078"/>
    <lineage>
        <taxon>Eukaryota</taxon>
        <taxon>Viridiplantae</taxon>
        <taxon>Streptophyta</taxon>
        <taxon>Embryophyta</taxon>
        <taxon>Tracheophyta</taxon>
        <taxon>Spermatophyta</taxon>
        <taxon>Magnoliopsida</taxon>
        <taxon>eudicotyledons</taxon>
        <taxon>Gunneridae</taxon>
        <taxon>Pentapetalae</taxon>
        <taxon>rosids</taxon>
        <taxon>fabids</taxon>
        <taxon>Fabales</taxon>
        <taxon>Fabaceae</taxon>
        <taxon>Papilionoideae</taxon>
        <taxon>50 kb inversion clade</taxon>
        <taxon>dalbergioids sensu lato</taxon>
        <taxon>Dalbergieae</taxon>
        <taxon>Pterocarpus clade</taxon>
        <taxon>Stylosanthes</taxon>
    </lineage>
</organism>